<reference evidence="2" key="1">
    <citation type="journal article" date="2020" name="Stud. Mycol.">
        <title>101 Dothideomycetes genomes: a test case for predicting lifestyles and emergence of pathogens.</title>
        <authorList>
            <person name="Haridas S."/>
            <person name="Albert R."/>
            <person name="Binder M."/>
            <person name="Bloem J."/>
            <person name="Labutti K."/>
            <person name="Salamov A."/>
            <person name="Andreopoulos B."/>
            <person name="Baker S."/>
            <person name="Barry K."/>
            <person name="Bills G."/>
            <person name="Bluhm B."/>
            <person name="Cannon C."/>
            <person name="Castanera R."/>
            <person name="Culley D."/>
            <person name="Daum C."/>
            <person name="Ezra D."/>
            <person name="Gonzalez J."/>
            <person name="Henrissat B."/>
            <person name="Kuo A."/>
            <person name="Liang C."/>
            <person name="Lipzen A."/>
            <person name="Lutzoni F."/>
            <person name="Magnuson J."/>
            <person name="Mondo S."/>
            <person name="Nolan M."/>
            <person name="Ohm R."/>
            <person name="Pangilinan J."/>
            <person name="Park H.-J."/>
            <person name="Ramirez L."/>
            <person name="Alfaro M."/>
            <person name="Sun H."/>
            <person name="Tritt A."/>
            <person name="Yoshinaga Y."/>
            <person name="Zwiers L.-H."/>
            <person name="Turgeon B."/>
            <person name="Goodwin S."/>
            <person name="Spatafora J."/>
            <person name="Crous P."/>
            <person name="Grigoriev I."/>
        </authorList>
    </citation>
    <scope>NUCLEOTIDE SEQUENCE</scope>
    <source>
        <strain evidence="2">CBS 279.74</strain>
    </source>
</reference>
<keyword evidence="3" id="KW-1185">Reference proteome</keyword>
<dbReference type="AlphaFoldDB" id="A0A6G1KFF8"/>
<sequence>MECHLLENGEGEGEGCEKVGGRGTRQTVSQLRMWLWCARWAMWGDEYRYCEFSWVLLGLMVFVGRDAEHSIQWSLIRAGAFMASPTFSTLMPTSQVYMDDLSTRSNN</sequence>
<dbReference type="Proteomes" id="UP000799428">
    <property type="component" value="Unassembled WGS sequence"/>
</dbReference>
<proteinExistence type="predicted"/>
<dbReference type="EMBL" id="MU005767">
    <property type="protein sequence ID" value="KAF2711589.1"/>
    <property type="molecule type" value="Genomic_DNA"/>
</dbReference>
<evidence type="ECO:0000313" key="2">
    <source>
        <dbReference type="EMBL" id="KAF2711589.1"/>
    </source>
</evidence>
<evidence type="ECO:0000256" key="1">
    <source>
        <dbReference type="SAM" id="MobiDB-lite"/>
    </source>
</evidence>
<accession>A0A6G1KFF8</accession>
<feature type="region of interest" description="Disordered" evidence="1">
    <location>
        <begin position="1"/>
        <end position="21"/>
    </location>
</feature>
<protein>
    <submittedName>
        <fullName evidence="2">Uncharacterized protein</fullName>
    </submittedName>
</protein>
<name>A0A6G1KFF8_9PLEO</name>
<organism evidence="2 3">
    <name type="scientific">Pleomassaria siparia CBS 279.74</name>
    <dbReference type="NCBI Taxonomy" id="1314801"/>
    <lineage>
        <taxon>Eukaryota</taxon>
        <taxon>Fungi</taxon>
        <taxon>Dikarya</taxon>
        <taxon>Ascomycota</taxon>
        <taxon>Pezizomycotina</taxon>
        <taxon>Dothideomycetes</taxon>
        <taxon>Pleosporomycetidae</taxon>
        <taxon>Pleosporales</taxon>
        <taxon>Pleomassariaceae</taxon>
        <taxon>Pleomassaria</taxon>
    </lineage>
</organism>
<evidence type="ECO:0000313" key="3">
    <source>
        <dbReference type="Proteomes" id="UP000799428"/>
    </source>
</evidence>
<gene>
    <name evidence="2" type="ORF">K504DRAFT_224591</name>
</gene>